<gene>
    <name evidence="1" type="ORF">BpHYR1_014578</name>
</gene>
<name>A0A3M7RMD9_BRAPC</name>
<accession>A0A3M7RMD9</accession>
<comment type="caution">
    <text evidence="1">The sequence shown here is derived from an EMBL/GenBank/DDBJ whole genome shotgun (WGS) entry which is preliminary data.</text>
</comment>
<evidence type="ECO:0000313" key="2">
    <source>
        <dbReference type="Proteomes" id="UP000276133"/>
    </source>
</evidence>
<reference evidence="1 2" key="1">
    <citation type="journal article" date="2018" name="Sci. Rep.">
        <title>Genomic signatures of local adaptation to the degree of environmental predictability in rotifers.</title>
        <authorList>
            <person name="Franch-Gras L."/>
            <person name="Hahn C."/>
            <person name="Garcia-Roger E.M."/>
            <person name="Carmona M.J."/>
            <person name="Serra M."/>
            <person name="Gomez A."/>
        </authorList>
    </citation>
    <scope>NUCLEOTIDE SEQUENCE [LARGE SCALE GENOMIC DNA]</scope>
    <source>
        <strain evidence="1">HYR1</strain>
    </source>
</reference>
<organism evidence="1 2">
    <name type="scientific">Brachionus plicatilis</name>
    <name type="common">Marine rotifer</name>
    <name type="synonym">Brachionus muelleri</name>
    <dbReference type="NCBI Taxonomy" id="10195"/>
    <lineage>
        <taxon>Eukaryota</taxon>
        <taxon>Metazoa</taxon>
        <taxon>Spiralia</taxon>
        <taxon>Gnathifera</taxon>
        <taxon>Rotifera</taxon>
        <taxon>Eurotatoria</taxon>
        <taxon>Monogononta</taxon>
        <taxon>Pseudotrocha</taxon>
        <taxon>Ploima</taxon>
        <taxon>Brachionidae</taxon>
        <taxon>Brachionus</taxon>
    </lineage>
</organism>
<keyword evidence="2" id="KW-1185">Reference proteome</keyword>
<evidence type="ECO:0000313" key="1">
    <source>
        <dbReference type="EMBL" id="RNA24674.1"/>
    </source>
</evidence>
<dbReference type="AlphaFoldDB" id="A0A3M7RMD9"/>
<proteinExistence type="predicted"/>
<sequence>MVMFFFGIDWSASLFCFRSRFFCGDASSLILESESDLSQLLMPKSDIFYVSLGCLDKAFAID</sequence>
<protein>
    <submittedName>
        <fullName evidence="1">Uncharacterized protein</fullName>
    </submittedName>
</protein>
<dbReference type="Proteomes" id="UP000276133">
    <property type="component" value="Unassembled WGS sequence"/>
</dbReference>
<dbReference type="EMBL" id="REGN01003081">
    <property type="protein sequence ID" value="RNA24674.1"/>
    <property type="molecule type" value="Genomic_DNA"/>
</dbReference>